<feature type="region of interest" description="Disordered" evidence="1">
    <location>
        <begin position="230"/>
        <end position="264"/>
    </location>
</feature>
<feature type="region of interest" description="Disordered" evidence="1">
    <location>
        <begin position="1"/>
        <end position="208"/>
    </location>
</feature>
<sequence>MDRSNIPRTSTIPALSTSSQLPVMSGEKRAAPQATEFQDPMANLPPPPTRTPPPIPVERNSQGQYPRRLTTNALPGARPLYSSATVASSGFTASASSNDLSQPSQLIPRFRQPEVRRPVRITTPTRIPTPAYGKSHATTRRYFSSPATTPKKENIKPGELNASQMLDPDPPVTTETPPIQPAQSETRQSLTPSPQVQQTHARAIPKSKTVAVVSSLTTSLTQASITNKLFRSSRNSTDPASPSSTGDSESPPAAAASEVNLSPDKVSKAQPVSYWSGRFSALHDRFSTEIVNQCLQDPYLMQEHLSSYGPINGVEWPAPLRAASATQERHPAARKTYIEVETEKCKKVFTQLEGACISKAAKQSLWDFQQSYARIVNNEKLLPPGGRMSDKLDKAMWVRRFGRVFSGGITRSISSPTFSESKLGSKTPKPGVGKMIHKKIL</sequence>
<proteinExistence type="predicted"/>
<feature type="compositionally biased region" description="Polar residues" evidence="1">
    <location>
        <begin position="82"/>
        <end position="105"/>
    </location>
</feature>
<reference evidence="2 3" key="1">
    <citation type="submission" date="2024-06" db="EMBL/GenBank/DDBJ databases">
        <title>Complete genome of Phlyctema vagabunda strain 19-DSS-EL-015.</title>
        <authorList>
            <person name="Fiorenzani C."/>
        </authorList>
    </citation>
    <scope>NUCLEOTIDE SEQUENCE [LARGE SCALE GENOMIC DNA]</scope>
    <source>
        <strain evidence="2 3">19-DSS-EL-015</strain>
    </source>
</reference>
<accession>A0ABR4PBE0</accession>
<comment type="caution">
    <text evidence="2">The sequence shown here is derived from an EMBL/GenBank/DDBJ whole genome shotgun (WGS) entry which is preliminary data.</text>
</comment>
<feature type="compositionally biased region" description="Polar residues" evidence="1">
    <location>
        <begin position="181"/>
        <end position="200"/>
    </location>
</feature>
<feature type="compositionally biased region" description="Low complexity" evidence="1">
    <location>
        <begin position="248"/>
        <end position="258"/>
    </location>
</feature>
<name>A0ABR4PBE0_9HELO</name>
<feature type="compositionally biased region" description="Polar residues" evidence="1">
    <location>
        <begin position="59"/>
        <end position="73"/>
    </location>
</feature>
<evidence type="ECO:0000313" key="2">
    <source>
        <dbReference type="EMBL" id="KAL3420599.1"/>
    </source>
</evidence>
<dbReference type="Proteomes" id="UP001629113">
    <property type="component" value="Unassembled WGS sequence"/>
</dbReference>
<keyword evidence="3" id="KW-1185">Reference proteome</keyword>
<protein>
    <submittedName>
        <fullName evidence="2">Uncharacterized protein</fullName>
    </submittedName>
</protein>
<dbReference type="EMBL" id="JBFCZG010000006">
    <property type="protein sequence ID" value="KAL3420599.1"/>
    <property type="molecule type" value="Genomic_DNA"/>
</dbReference>
<feature type="compositionally biased region" description="Polar residues" evidence="1">
    <location>
        <begin position="1"/>
        <end position="22"/>
    </location>
</feature>
<organism evidence="2 3">
    <name type="scientific">Phlyctema vagabunda</name>
    <dbReference type="NCBI Taxonomy" id="108571"/>
    <lineage>
        <taxon>Eukaryota</taxon>
        <taxon>Fungi</taxon>
        <taxon>Dikarya</taxon>
        <taxon>Ascomycota</taxon>
        <taxon>Pezizomycotina</taxon>
        <taxon>Leotiomycetes</taxon>
        <taxon>Helotiales</taxon>
        <taxon>Dermateaceae</taxon>
        <taxon>Phlyctema</taxon>
    </lineage>
</organism>
<feature type="compositionally biased region" description="Pro residues" evidence="1">
    <location>
        <begin position="43"/>
        <end position="56"/>
    </location>
</feature>
<feature type="compositionally biased region" description="Polar residues" evidence="1">
    <location>
        <begin position="230"/>
        <end position="247"/>
    </location>
</feature>
<evidence type="ECO:0000313" key="3">
    <source>
        <dbReference type="Proteomes" id="UP001629113"/>
    </source>
</evidence>
<evidence type="ECO:0000256" key="1">
    <source>
        <dbReference type="SAM" id="MobiDB-lite"/>
    </source>
</evidence>
<feature type="compositionally biased region" description="Low complexity" evidence="1">
    <location>
        <begin position="120"/>
        <end position="130"/>
    </location>
</feature>
<gene>
    <name evidence="2" type="ORF">PVAG01_07044</name>
</gene>